<dbReference type="GO" id="GO:0051707">
    <property type="term" value="P:response to other organism"/>
    <property type="evidence" value="ECO:0007669"/>
    <property type="project" value="UniProtKB-ARBA"/>
</dbReference>
<keyword evidence="7" id="KW-0547">Nucleotide-binding</keyword>
<comment type="caution">
    <text evidence="16">The sequence shown here is derived from an EMBL/GenBank/DDBJ whole genome shotgun (WGS) entry which is preliminary data.</text>
</comment>
<dbReference type="FunFam" id="3.80.10.10:FF:000095">
    <property type="entry name" value="LRR receptor-like serine/threonine-protein kinase GSO1"/>
    <property type="match status" value="1"/>
</dbReference>
<dbReference type="GO" id="GO:0004672">
    <property type="term" value="F:protein kinase activity"/>
    <property type="evidence" value="ECO:0007669"/>
    <property type="project" value="InterPro"/>
</dbReference>
<keyword evidence="11" id="KW-0675">Receptor</keyword>
<keyword evidence="5" id="KW-0732">Signal</keyword>
<dbReference type="EMBL" id="SZYD01000006">
    <property type="protein sequence ID" value="KAD5960415.1"/>
    <property type="molecule type" value="Genomic_DNA"/>
</dbReference>
<dbReference type="PANTHER" id="PTHR48003:SF3">
    <property type="entry name" value="LEUCINE-RICH REPEAT PROTEIN KINASE FAMILY PROTEIN"/>
    <property type="match status" value="1"/>
</dbReference>
<dbReference type="PRINTS" id="PR00019">
    <property type="entry name" value="LEURICHRPT"/>
</dbReference>
<evidence type="ECO:0000256" key="7">
    <source>
        <dbReference type="ARBA" id="ARBA00022741"/>
    </source>
</evidence>
<dbReference type="InterPro" id="IPR013210">
    <property type="entry name" value="LRR_N_plant-typ"/>
</dbReference>
<dbReference type="GO" id="GO:0005524">
    <property type="term" value="F:ATP binding"/>
    <property type="evidence" value="ECO:0007669"/>
    <property type="project" value="UniProtKB-KW"/>
</dbReference>
<keyword evidence="8" id="KW-0067">ATP-binding</keyword>
<evidence type="ECO:0000256" key="5">
    <source>
        <dbReference type="ARBA" id="ARBA00022729"/>
    </source>
</evidence>
<sequence>MCNGVWAYTDPSTRNQIYPRTSPYAFLWPHVPHKYEEDAVISAHRHGWCHVIDAAMTCLRSPPQVGTCSGNRLQERKCLFHVTLLAVKRARRKHVPSPEILTNKKIRWLFRLDSAVSRSFLRTEMSENTTETQKCGVSGCITHQKQPVGVGTTELDSLLEIKRGIQDDSSGKVFGSWNPKSLASNGCPLDWYGITCSSGHVTALMLDGLGLVGSFSFNLITGLTMLRNLSISSNHFEGTISNEIGSIASMEYLDVSSNLFHGQLPVSVTNLKRLVHLNLSFNNLEGRVPTSFGNLKQLKYLDLHSNNFTGNVMDFLSQLGGVLHVDLSSNGFIGNLDLGLGSDEFVSGIEYLNVSHNGLGGDLFSHDGMPFFDNLETFDASNNQFTGSIPSFNFMVSLRIIRLSSNKLTGSLPEALLQESSMVLAELDLSLNELKGPVGSISSTTLRSLNLSYNKLTGILPLIVGHCAIIDLSNNLLSGNLSRIQGWGNYVEVINLSSNLLTGTLSIQTSQFLRLTSFKISNNSIGGVLSPILATYPEIETIDFSLNQFTGTLLPSLFNTTRLTYLNMSFNNFSGTIPVQENNSLLSLEFLDLSHNSLNDHLPREIGNYQNLSLLDVSNNCLEGGIPDNLPGALKVLNVSYNNLSGIVPENLKNFPDSAFHPGNDLLSFPYSSSSPKDVPNMSTGHRSQKRSYITPVLIAGLIGGVFSLALLTFIVLYRTQQYHETNHSKKSSEKQGNQQEISSVHATSAPNSSPKFTTTSEHDVSVIEVPNDTGAKRKAEEAFPPSSSSDPHEEMPPGSLDVCSPDKLIGELHLFHSSLVFSAQELSSAPAEMIGRSCHGTLYKAVLQSGHVLAVKWLKEGIAKGRKEFAREVTKLGSIKHPNLVSLQGYYWGPREYEKMLISNYIDAPCLSLYLNEVDAKNLPVLILDDRYRIAVDIARCLSYLHNERAIPHGNLKSSNILLEPPAMTHPLLTDYSLHRLMTSSGTAEQVLTAGALGYRPPEFCSTSKPCPSLKSDVYAFGVILLELVTGKCSAEMILGSSGEVVDLTEWVSLLCVENRCIECVDLQILDSRDELVKVAEDMIQVALRCILPAEERPDMRSVMHDLTLITES</sequence>
<keyword evidence="10 14" id="KW-0472">Membrane</keyword>
<feature type="domain" description="Protein kinase" evidence="15">
    <location>
        <begin position="829"/>
        <end position="1110"/>
    </location>
</feature>
<keyword evidence="2" id="KW-0597">Phosphoprotein</keyword>
<evidence type="ECO:0000256" key="12">
    <source>
        <dbReference type="ARBA" id="ARBA00023180"/>
    </source>
</evidence>
<evidence type="ECO:0000256" key="9">
    <source>
        <dbReference type="ARBA" id="ARBA00022989"/>
    </source>
</evidence>
<dbReference type="GO" id="GO:0016020">
    <property type="term" value="C:membrane"/>
    <property type="evidence" value="ECO:0007669"/>
    <property type="project" value="UniProtKB-SubCell"/>
</dbReference>
<dbReference type="PANTHER" id="PTHR48003">
    <property type="entry name" value="OS07G0626500 PROTEIN"/>
    <property type="match status" value="1"/>
</dbReference>
<keyword evidence="3" id="KW-0433">Leucine-rich repeat</keyword>
<dbReference type="InterPro" id="IPR011009">
    <property type="entry name" value="Kinase-like_dom_sf"/>
</dbReference>
<dbReference type="PROSITE" id="PS50011">
    <property type="entry name" value="PROTEIN_KINASE_DOM"/>
    <property type="match status" value="1"/>
</dbReference>
<dbReference type="Proteomes" id="UP000326396">
    <property type="component" value="Linkage Group LG14"/>
</dbReference>
<dbReference type="SUPFAM" id="SSF52058">
    <property type="entry name" value="L domain-like"/>
    <property type="match status" value="2"/>
</dbReference>
<dbReference type="InterPro" id="IPR053059">
    <property type="entry name" value="Inactive_SerThr-Kinase_ABA"/>
</dbReference>
<evidence type="ECO:0000256" key="10">
    <source>
        <dbReference type="ARBA" id="ARBA00023136"/>
    </source>
</evidence>
<feature type="transmembrane region" description="Helical" evidence="14">
    <location>
        <begin position="693"/>
        <end position="718"/>
    </location>
</feature>
<proteinExistence type="predicted"/>
<gene>
    <name evidence="16" type="ORF">E3N88_11887</name>
</gene>
<dbReference type="AlphaFoldDB" id="A0A5N6P5B8"/>
<evidence type="ECO:0000256" key="6">
    <source>
        <dbReference type="ARBA" id="ARBA00022737"/>
    </source>
</evidence>
<keyword evidence="12" id="KW-0325">Glycoprotein</keyword>
<keyword evidence="17" id="KW-1185">Reference proteome</keyword>
<evidence type="ECO:0000256" key="11">
    <source>
        <dbReference type="ARBA" id="ARBA00023170"/>
    </source>
</evidence>
<keyword evidence="9 14" id="KW-1133">Transmembrane helix</keyword>
<dbReference type="InterPro" id="IPR001611">
    <property type="entry name" value="Leu-rich_rpt"/>
</dbReference>
<dbReference type="InterPro" id="IPR032675">
    <property type="entry name" value="LRR_dom_sf"/>
</dbReference>
<keyword evidence="4 14" id="KW-0812">Transmembrane</keyword>
<dbReference type="Pfam" id="PF08263">
    <property type="entry name" value="LRRNT_2"/>
    <property type="match status" value="1"/>
</dbReference>
<name>A0A5N6P5B8_9ASTR</name>
<dbReference type="SUPFAM" id="SSF56112">
    <property type="entry name" value="Protein kinase-like (PK-like)"/>
    <property type="match status" value="1"/>
</dbReference>
<organism evidence="16 17">
    <name type="scientific">Mikania micrantha</name>
    <name type="common">bitter vine</name>
    <dbReference type="NCBI Taxonomy" id="192012"/>
    <lineage>
        <taxon>Eukaryota</taxon>
        <taxon>Viridiplantae</taxon>
        <taxon>Streptophyta</taxon>
        <taxon>Embryophyta</taxon>
        <taxon>Tracheophyta</taxon>
        <taxon>Spermatophyta</taxon>
        <taxon>Magnoliopsida</taxon>
        <taxon>eudicotyledons</taxon>
        <taxon>Gunneridae</taxon>
        <taxon>Pentapetalae</taxon>
        <taxon>asterids</taxon>
        <taxon>campanulids</taxon>
        <taxon>Asterales</taxon>
        <taxon>Asteraceae</taxon>
        <taxon>Asteroideae</taxon>
        <taxon>Heliantheae alliance</taxon>
        <taxon>Eupatorieae</taxon>
        <taxon>Mikania</taxon>
    </lineage>
</organism>
<accession>A0A5N6P5B8</accession>
<dbReference type="Pfam" id="PF00560">
    <property type="entry name" value="LRR_1"/>
    <property type="match status" value="7"/>
</dbReference>
<evidence type="ECO:0000313" key="16">
    <source>
        <dbReference type="EMBL" id="KAD5960415.1"/>
    </source>
</evidence>
<comment type="subcellular location">
    <subcellularLocation>
        <location evidence="1">Membrane</location>
        <topology evidence="1">Single-pass membrane protein</topology>
    </subcellularLocation>
</comment>
<evidence type="ECO:0000256" key="8">
    <source>
        <dbReference type="ARBA" id="ARBA00022840"/>
    </source>
</evidence>
<reference evidence="16 17" key="1">
    <citation type="submission" date="2019-05" db="EMBL/GenBank/DDBJ databases">
        <title>Mikania micrantha, genome provides insights into the molecular mechanism of rapid growth.</title>
        <authorList>
            <person name="Liu B."/>
        </authorList>
    </citation>
    <scope>NUCLEOTIDE SEQUENCE [LARGE SCALE GENOMIC DNA]</scope>
    <source>
        <strain evidence="16">NLD-2019</strain>
        <tissue evidence="16">Leaf</tissue>
    </source>
</reference>
<keyword evidence="6" id="KW-0677">Repeat</keyword>
<dbReference type="FunFam" id="3.80.10.10:FF:000041">
    <property type="entry name" value="LRR receptor-like serine/threonine-protein kinase ERECTA"/>
    <property type="match status" value="1"/>
</dbReference>
<protein>
    <recommendedName>
        <fullName evidence="15">Protein kinase domain-containing protein</fullName>
    </recommendedName>
</protein>
<dbReference type="SMART" id="SM00369">
    <property type="entry name" value="LRR_TYP"/>
    <property type="match status" value="5"/>
</dbReference>
<evidence type="ECO:0000256" key="1">
    <source>
        <dbReference type="ARBA" id="ARBA00004167"/>
    </source>
</evidence>
<dbReference type="Gene3D" id="3.80.10.10">
    <property type="entry name" value="Ribonuclease Inhibitor"/>
    <property type="match status" value="3"/>
</dbReference>
<feature type="region of interest" description="Disordered" evidence="13">
    <location>
        <begin position="726"/>
        <end position="801"/>
    </location>
</feature>
<dbReference type="InterPro" id="IPR000719">
    <property type="entry name" value="Prot_kinase_dom"/>
</dbReference>
<evidence type="ECO:0000256" key="3">
    <source>
        <dbReference type="ARBA" id="ARBA00022614"/>
    </source>
</evidence>
<evidence type="ECO:0000256" key="14">
    <source>
        <dbReference type="SAM" id="Phobius"/>
    </source>
</evidence>
<evidence type="ECO:0000256" key="13">
    <source>
        <dbReference type="SAM" id="MobiDB-lite"/>
    </source>
</evidence>
<dbReference type="Gene3D" id="3.30.200.20">
    <property type="entry name" value="Phosphorylase Kinase, domain 1"/>
    <property type="match status" value="1"/>
</dbReference>
<dbReference type="Pfam" id="PF13855">
    <property type="entry name" value="LRR_8"/>
    <property type="match status" value="1"/>
</dbReference>
<dbReference type="Pfam" id="PF07714">
    <property type="entry name" value="PK_Tyr_Ser-Thr"/>
    <property type="match status" value="1"/>
</dbReference>
<dbReference type="InterPro" id="IPR003591">
    <property type="entry name" value="Leu-rich_rpt_typical-subtyp"/>
</dbReference>
<evidence type="ECO:0000256" key="2">
    <source>
        <dbReference type="ARBA" id="ARBA00022553"/>
    </source>
</evidence>
<evidence type="ECO:0000313" key="17">
    <source>
        <dbReference type="Proteomes" id="UP000326396"/>
    </source>
</evidence>
<dbReference type="PROSITE" id="PS51450">
    <property type="entry name" value="LRR"/>
    <property type="match status" value="1"/>
</dbReference>
<evidence type="ECO:0000259" key="15">
    <source>
        <dbReference type="PROSITE" id="PS50011"/>
    </source>
</evidence>
<dbReference type="InterPro" id="IPR001245">
    <property type="entry name" value="Ser-Thr/Tyr_kinase_cat_dom"/>
</dbReference>
<evidence type="ECO:0000256" key="4">
    <source>
        <dbReference type="ARBA" id="ARBA00022692"/>
    </source>
</evidence>
<feature type="compositionally biased region" description="Polar residues" evidence="13">
    <location>
        <begin position="735"/>
        <end position="760"/>
    </location>
</feature>
<dbReference type="Gene3D" id="1.10.510.10">
    <property type="entry name" value="Transferase(Phosphotransferase) domain 1"/>
    <property type="match status" value="1"/>
</dbReference>
<dbReference type="GO" id="GO:0006952">
    <property type="term" value="P:defense response"/>
    <property type="evidence" value="ECO:0007669"/>
    <property type="project" value="UniProtKB-ARBA"/>
</dbReference>
<dbReference type="FunFam" id="3.30.200.20:FF:000486">
    <property type="entry name" value="Leucine-rich repeat receptor-like protein kinase"/>
    <property type="match status" value="1"/>
</dbReference>
<dbReference type="OrthoDB" id="4062651at2759"/>